<dbReference type="PANTHER" id="PTHR44688">
    <property type="entry name" value="DNA-BINDING TRANSCRIPTIONAL ACTIVATOR DEVR_DOSR"/>
    <property type="match status" value="1"/>
</dbReference>
<organism evidence="5 6">
    <name type="scientific">Cryomorpha ignava</name>
    <dbReference type="NCBI Taxonomy" id="101383"/>
    <lineage>
        <taxon>Bacteria</taxon>
        <taxon>Pseudomonadati</taxon>
        <taxon>Bacteroidota</taxon>
        <taxon>Flavobacteriia</taxon>
        <taxon>Flavobacteriales</taxon>
        <taxon>Cryomorphaceae</taxon>
        <taxon>Cryomorpha</taxon>
    </lineage>
</organism>
<dbReference type="GO" id="GO:0003677">
    <property type="term" value="F:DNA binding"/>
    <property type="evidence" value="ECO:0007669"/>
    <property type="project" value="UniProtKB-KW"/>
</dbReference>
<evidence type="ECO:0000259" key="4">
    <source>
        <dbReference type="PROSITE" id="PS50043"/>
    </source>
</evidence>
<dbReference type="Gene3D" id="1.10.10.10">
    <property type="entry name" value="Winged helix-like DNA-binding domain superfamily/Winged helix DNA-binding domain"/>
    <property type="match status" value="1"/>
</dbReference>
<dbReference type="GO" id="GO:0006355">
    <property type="term" value="P:regulation of DNA-templated transcription"/>
    <property type="evidence" value="ECO:0007669"/>
    <property type="project" value="InterPro"/>
</dbReference>
<proteinExistence type="predicted"/>
<dbReference type="SUPFAM" id="SSF46894">
    <property type="entry name" value="C-terminal effector domain of the bipartite response regulators"/>
    <property type="match status" value="1"/>
</dbReference>
<keyword evidence="3" id="KW-0804">Transcription</keyword>
<name>A0A7K3WUJ2_9FLAO</name>
<comment type="caution">
    <text evidence="5">The sequence shown here is derived from an EMBL/GenBank/DDBJ whole genome shotgun (WGS) entry which is preliminary data.</text>
</comment>
<protein>
    <submittedName>
        <fullName evidence="5">Helix-turn-helix transcriptional regulator</fullName>
    </submittedName>
</protein>
<dbReference type="EMBL" id="JAAGVY010000043">
    <property type="protein sequence ID" value="NEN25174.1"/>
    <property type="molecule type" value="Genomic_DNA"/>
</dbReference>
<evidence type="ECO:0000313" key="5">
    <source>
        <dbReference type="EMBL" id="NEN25174.1"/>
    </source>
</evidence>
<evidence type="ECO:0000313" key="6">
    <source>
        <dbReference type="Proteomes" id="UP000486602"/>
    </source>
</evidence>
<accession>A0A7K3WUJ2</accession>
<keyword evidence="6" id="KW-1185">Reference proteome</keyword>
<dbReference type="AlphaFoldDB" id="A0A7K3WUJ2"/>
<dbReference type="Pfam" id="PF00196">
    <property type="entry name" value="GerE"/>
    <property type="match status" value="1"/>
</dbReference>
<evidence type="ECO:0000256" key="1">
    <source>
        <dbReference type="ARBA" id="ARBA00023015"/>
    </source>
</evidence>
<dbReference type="CDD" id="cd06170">
    <property type="entry name" value="LuxR_C_like"/>
    <property type="match status" value="1"/>
</dbReference>
<dbReference type="InterPro" id="IPR036388">
    <property type="entry name" value="WH-like_DNA-bd_sf"/>
</dbReference>
<keyword evidence="1" id="KW-0805">Transcription regulation</keyword>
<dbReference type="Proteomes" id="UP000486602">
    <property type="component" value="Unassembled WGS sequence"/>
</dbReference>
<dbReference type="PRINTS" id="PR00038">
    <property type="entry name" value="HTHLUXR"/>
</dbReference>
<dbReference type="SMART" id="SM00421">
    <property type="entry name" value="HTH_LUXR"/>
    <property type="match status" value="1"/>
</dbReference>
<sequence>MIKSVSQRPSLNFSSLNLIPCFQLEKPVQFGWYEKGVEDKDHKVFVENQWPAIFSKRETEILELLNTGQKFSDIAACLFISEKTVKKHISNARKKVPQENKNSLLEFFEESKL</sequence>
<dbReference type="InterPro" id="IPR000792">
    <property type="entry name" value="Tscrpt_reg_LuxR_C"/>
</dbReference>
<feature type="domain" description="HTH luxR-type" evidence="4">
    <location>
        <begin position="47"/>
        <end position="112"/>
    </location>
</feature>
<dbReference type="PROSITE" id="PS50043">
    <property type="entry name" value="HTH_LUXR_2"/>
    <property type="match status" value="1"/>
</dbReference>
<evidence type="ECO:0000256" key="3">
    <source>
        <dbReference type="ARBA" id="ARBA00023163"/>
    </source>
</evidence>
<reference evidence="5 6" key="1">
    <citation type="submission" date="2020-02" db="EMBL/GenBank/DDBJ databases">
        <title>Out from the shadows clarifying the taxonomy of the family Cryomorphaceae and related taxa by utilizing the GTDB taxonomic framework.</title>
        <authorList>
            <person name="Bowman J.P."/>
        </authorList>
    </citation>
    <scope>NUCLEOTIDE SEQUENCE [LARGE SCALE GENOMIC DNA]</scope>
    <source>
        <strain evidence="5 6">QSSC 1-22</strain>
    </source>
</reference>
<gene>
    <name evidence="5" type="ORF">G3O08_16860</name>
</gene>
<evidence type="ECO:0000256" key="2">
    <source>
        <dbReference type="ARBA" id="ARBA00023125"/>
    </source>
</evidence>
<dbReference type="PANTHER" id="PTHR44688:SF16">
    <property type="entry name" value="DNA-BINDING TRANSCRIPTIONAL ACTIVATOR DEVR_DOSR"/>
    <property type="match status" value="1"/>
</dbReference>
<dbReference type="InterPro" id="IPR016032">
    <property type="entry name" value="Sig_transdc_resp-reg_C-effctor"/>
</dbReference>
<keyword evidence="2" id="KW-0238">DNA-binding</keyword>